<evidence type="ECO:0000259" key="8">
    <source>
        <dbReference type="Pfam" id="PF13396"/>
    </source>
</evidence>
<evidence type="ECO:0000256" key="4">
    <source>
        <dbReference type="ARBA" id="ARBA00022989"/>
    </source>
</evidence>
<feature type="domain" description="Cardiolipin synthase N-terminal" evidence="8">
    <location>
        <begin position="48"/>
        <end position="89"/>
    </location>
</feature>
<dbReference type="Pfam" id="PF13396">
    <property type="entry name" value="PLDc_N"/>
    <property type="match status" value="1"/>
</dbReference>
<evidence type="ECO:0000256" key="3">
    <source>
        <dbReference type="ARBA" id="ARBA00022692"/>
    </source>
</evidence>
<gene>
    <name evidence="9" type="ORF">MBM_05449</name>
</gene>
<proteinExistence type="predicted"/>
<keyword evidence="5 6" id="KW-0472">Membrane</keyword>
<evidence type="ECO:0000256" key="7">
    <source>
        <dbReference type="SAM" id="SignalP"/>
    </source>
</evidence>
<accession>K1WFG3</accession>
<dbReference type="InterPro" id="IPR027379">
    <property type="entry name" value="CLS_N"/>
</dbReference>
<feature type="transmembrane region" description="Helical" evidence="6">
    <location>
        <begin position="36"/>
        <end position="57"/>
    </location>
</feature>
<name>K1WFG3_MARBU</name>
<comment type="subcellular location">
    <subcellularLocation>
        <location evidence="1">Cell membrane</location>
        <topology evidence="1">Multi-pass membrane protein</topology>
    </subcellularLocation>
</comment>
<dbReference type="Proteomes" id="UP000006753">
    <property type="component" value="Unassembled WGS sequence"/>
</dbReference>
<organism evidence="9 10">
    <name type="scientific">Marssonina brunnea f. sp. multigermtubi (strain MB_m1)</name>
    <name type="common">Marssonina leaf spot fungus</name>
    <dbReference type="NCBI Taxonomy" id="1072389"/>
    <lineage>
        <taxon>Eukaryota</taxon>
        <taxon>Fungi</taxon>
        <taxon>Dikarya</taxon>
        <taxon>Ascomycota</taxon>
        <taxon>Pezizomycotina</taxon>
        <taxon>Leotiomycetes</taxon>
        <taxon>Helotiales</taxon>
        <taxon>Drepanopezizaceae</taxon>
        <taxon>Drepanopeziza</taxon>
    </lineage>
</organism>
<keyword evidence="3 6" id="KW-0812">Transmembrane</keyword>
<protein>
    <recommendedName>
        <fullName evidence="8">Cardiolipin synthase N-terminal domain-containing protein</fullName>
    </recommendedName>
</protein>
<feature type="chain" id="PRO_5003852845" description="Cardiolipin synthase N-terminal domain-containing protein" evidence="7">
    <location>
        <begin position="21"/>
        <end position="104"/>
    </location>
</feature>
<feature type="signal peptide" evidence="7">
    <location>
        <begin position="1"/>
        <end position="20"/>
    </location>
</feature>
<dbReference type="EMBL" id="JH921439">
    <property type="protein sequence ID" value="EKD16155.1"/>
    <property type="molecule type" value="Genomic_DNA"/>
</dbReference>
<evidence type="ECO:0000313" key="10">
    <source>
        <dbReference type="Proteomes" id="UP000006753"/>
    </source>
</evidence>
<keyword evidence="2" id="KW-1003">Cell membrane</keyword>
<dbReference type="GO" id="GO:0005886">
    <property type="term" value="C:plasma membrane"/>
    <property type="evidence" value="ECO:0007669"/>
    <property type="project" value="UniProtKB-SubCell"/>
</dbReference>
<evidence type="ECO:0000256" key="6">
    <source>
        <dbReference type="SAM" id="Phobius"/>
    </source>
</evidence>
<keyword evidence="7" id="KW-0732">Signal</keyword>
<dbReference type="GeneID" id="18761384"/>
<keyword evidence="4 6" id="KW-1133">Transmembrane helix</keyword>
<dbReference type="OrthoDB" id="5193244at2759"/>
<dbReference type="KEGG" id="mbe:MBM_05449"/>
<dbReference type="InParanoid" id="K1WFG3"/>
<evidence type="ECO:0000256" key="2">
    <source>
        <dbReference type="ARBA" id="ARBA00022475"/>
    </source>
</evidence>
<keyword evidence="10" id="KW-1185">Reference proteome</keyword>
<dbReference type="AlphaFoldDB" id="K1WFG3"/>
<reference evidence="9 10" key="1">
    <citation type="journal article" date="2012" name="BMC Genomics">
        <title>Sequencing the genome of Marssonina brunnea reveals fungus-poplar co-evolution.</title>
        <authorList>
            <person name="Zhu S."/>
            <person name="Cao Y.-Z."/>
            <person name="Jiang C."/>
            <person name="Tan B.-Y."/>
            <person name="Wang Z."/>
            <person name="Feng S."/>
            <person name="Zhang L."/>
            <person name="Su X.-H."/>
            <person name="Brejova B."/>
            <person name="Vinar T."/>
            <person name="Xu M."/>
            <person name="Wang M.-X."/>
            <person name="Zhang S.-G."/>
            <person name="Huang M.-R."/>
            <person name="Wu R."/>
            <person name="Zhou Y."/>
        </authorList>
    </citation>
    <scope>NUCLEOTIDE SEQUENCE [LARGE SCALE GENOMIC DNA]</scope>
    <source>
        <strain evidence="9 10">MB_m1</strain>
    </source>
</reference>
<dbReference type="HOGENOM" id="CLU_164169_0_0_1"/>
<feature type="transmembrane region" description="Helical" evidence="6">
    <location>
        <begin position="69"/>
        <end position="88"/>
    </location>
</feature>
<evidence type="ECO:0000256" key="5">
    <source>
        <dbReference type="ARBA" id="ARBA00023136"/>
    </source>
</evidence>
<sequence>MFSSALSIFLQLSLLSCAMAEEMVVATGHGDAWQYGTGGGIIGLLVLVFDIFAILEIVKSSRPPLHKVLWSLFVFFFPIVGLVAYYLFSNRPSGSGSGEYEAIV</sequence>
<dbReference type="OMA" id="CAMAEEM"/>
<evidence type="ECO:0000256" key="1">
    <source>
        <dbReference type="ARBA" id="ARBA00004651"/>
    </source>
</evidence>
<evidence type="ECO:0000313" key="9">
    <source>
        <dbReference type="EMBL" id="EKD16155.1"/>
    </source>
</evidence>